<dbReference type="Pfam" id="PF13416">
    <property type="entry name" value="SBP_bac_8"/>
    <property type="match status" value="1"/>
</dbReference>
<dbReference type="InterPro" id="IPR006059">
    <property type="entry name" value="SBP"/>
</dbReference>
<dbReference type="PRINTS" id="PR00909">
    <property type="entry name" value="SPERMDNBNDNG"/>
</dbReference>
<evidence type="ECO:0000256" key="1">
    <source>
        <dbReference type="ARBA" id="ARBA00004418"/>
    </source>
</evidence>
<evidence type="ECO:0000256" key="2">
    <source>
        <dbReference type="ARBA" id="ARBA00022448"/>
    </source>
</evidence>
<keyword evidence="8" id="KW-1185">Reference proteome</keyword>
<protein>
    <submittedName>
        <fullName evidence="7">Spermidine/putrescine-binding periplasmic protein</fullName>
    </submittedName>
</protein>
<feature type="signal peptide" evidence="6">
    <location>
        <begin position="1"/>
        <end position="21"/>
    </location>
</feature>
<proteinExistence type="predicted"/>
<dbReference type="EMBL" id="AORV01000045">
    <property type="protein sequence ID" value="EMS70959.1"/>
    <property type="molecule type" value="Genomic_DNA"/>
</dbReference>
<organism evidence="7 8">
    <name type="scientific">Ruminiclostridium cellobioparum subsp. termitidis CT1112</name>
    <dbReference type="NCBI Taxonomy" id="1195236"/>
    <lineage>
        <taxon>Bacteria</taxon>
        <taxon>Bacillati</taxon>
        <taxon>Bacillota</taxon>
        <taxon>Clostridia</taxon>
        <taxon>Eubacteriales</taxon>
        <taxon>Oscillospiraceae</taxon>
        <taxon>Ruminiclostridium</taxon>
    </lineage>
</organism>
<dbReference type="Gene3D" id="3.40.190.10">
    <property type="entry name" value="Periplasmic binding protein-like II"/>
    <property type="match status" value="2"/>
</dbReference>
<dbReference type="PANTHER" id="PTHR30222:SF17">
    <property type="entry name" value="SPERMIDINE_PUTRESCINE-BINDING PERIPLASMIC PROTEIN"/>
    <property type="match status" value="1"/>
</dbReference>
<dbReference type="SUPFAM" id="SSF53850">
    <property type="entry name" value="Periplasmic binding protein-like II"/>
    <property type="match status" value="1"/>
</dbReference>
<feature type="binding site" evidence="5">
    <location>
        <position position="94"/>
    </location>
    <ligand>
        <name>spermidine</name>
        <dbReference type="ChEBI" id="CHEBI:57834"/>
    </ligand>
</feature>
<dbReference type="PIRSF" id="PIRSF019574">
    <property type="entry name" value="Periplasmic_polyamine_BP"/>
    <property type="match status" value="1"/>
</dbReference>
<reference evidence="7 8" key="1">
    <citation type="journal article" date="2013" name="Genome Announc.">
        <title>Draft Genome Sequence of the Cellulolytic, Mesophilic, Anaerobic Bacterium Clostridium termitidis Strain CT1112 (DSM 5398).</title>
        <authorList>
            <person name="Lal S."/>
            <person name="Ramachandran U."/>
            <person name="Zhang X."/>
            <person name="Munir R."/>
            <person name="Sparling R."/>
            <person name="Levin D.B."/>
        </authorList>
    </citation>
    <scope>NUCLEOTIDE SEQUENCE [LARGE SCALE GENOMIC DNA]</scope>
    <source>
        <strain evidence="7 8">CT1112</strain>
    </source>
</reference>
<dbReference type="GO" id="GO:0015846">
    <property type="term" value="P:polyamine transport"/>
    <property type="evidence" value="ECO:0007669"/>
    <property type="project" value="InterPro"/>
</dbReference>
<gene>
    <name evidence="7" type="ORF">CTER_3291</name>
</gene>
<dbReference type="GO" id="GO:0019808">
    <property type="term" value="F:polyamine binding"/>
    <property type="evidence" value="ECO:0007669"/>
    <property type="project" value="InterPro"/>
</dbReference>
<dbReference type="CDD" id="cd13663">
    <property type="entry name" value="PBP2_PotD_PotF_like_2"/>
    <property type="match status" value="1"/>
</dbReference>
<evidence type="ECO:0000313" key="8">
    <source>
        <dbReference type="Proteomes" id="UP000014155"/>
    </source>
</evidence>
<dbReference type="PROSITE" id="PS51257">
    <property type="entry name" value="PROKAR_LIPOPROTEIN"/>
    <property type="match status" value="1"/>
</dbReference>
<dbReference type="GO" id="GO:0042597">
    <property type="term" value="C:periplasmic space"/>
    <property type="evidence" value="ECO:0007669"/>
    <property type="project" value="UniProtKB-SubCell"/>
</dbReference>
<accession>S0FPA1</accession>
<dbReference type="STRING" id="1195236.CTER_3291"/>
<evidence type="ECO:0000256" key="4">
    <source>
        <dbReference type="ARBA" id="ARBA00022764"/>
    </source>
</evidence>
<keyword evidence="3 6" id="KW-0732">Signal</keyword>
<dbReference type="Proteomes" id="UP000014155">
    <property type="component" value="Unassembled WGS sequence"/>
</dbReference>
<keyword evidence="4" id="KW-0574">Periplasm</keyword>
<comment type="caution">
    <text evidence="7">The sequence shown here is derived from an EMBL/GenBank/DDBJ whole genome shotgun (WGS) entry which is preliminary data.</text>
</comment>
<name>S0FPA1_RUMCE</name>
<comment type="subcellular location">
    <subcellularLocation>
        <location evidence="1">Periplasm</location>
    </subcellularLocation>
</comment>
<evidence type="ECO:0000256" key="6">
    <source>
        <dbReference type="SAM" id="SignalP"/>
    </source>
</evidence>
<dbReference type="RefSeq" id="WP_004627482.1">
    <property type="nucleotide sequence ID" value="NZ_AORV01000045.1"/>
</dbReference>
<keyword evidence="2" id="KW-0813">Transport</keyword>
<dbReference type="eggNOG" id="COG0687">
    <property type="taxonomic scope" value="Bacteria"/>
</dbReference>
<dbReference type="PANTHER" id="PTHR30222">
    <property type="entry name" value="SPERMIDINE/PUTRESCINE-BINDING PERIPLASMIC PROTEIN"/>
    <property type="match status" value="1"/>
</dbReference>
<sequence>MKRFLSKLLVLAVVLSTAALAGCGTAGSTAGGSGDKVTLKVYNWGDYIGEDVIEKFEKQYNIDVVYDTFSDNEVMHTKLKSGGADYDVAIPSDYMIRRMIDEGMVKKLDFNNIPNYKYIDPKFRDLAFDPTNEYSVPYMWGTVGIIYNKTMVTDQVDSWNILWNDKYKKQVFMLDSQRDSIGITLKKLGFSLNTKKTEELEKAKQELIKQKQLGVVQSYVGDEVKDKMIMGEAAFAVVWSGDAVFMKRENPDLEYVIPKEGSNLWVDSMVVLNSTKHQKEAEQFINFMCETDIAFENADYIGYSTPHTEARKKMSPDLLNDIAAYPTDEQTKNCEVFEDLAGSIKEYDRIWTEISAE</sequence>
<dbReference type="PATRIC" id="fig|1195236.3.peg.3514"/>
<evidence type="ECO:0000313" key="7">
    <source>
        <dbReference type="EMBL" id="EMS70959.1"/>
    </source>
</evidence>
<feature type="chain" id="PRO_5039207064" evidence="6">
    <location>
        <begin position="22"/>
        <end position="357"/>
    </location>
</feature>
<evidence type="ECO:0000256" key="5">
    <source>
        <dbReference type="PIRSR" id="PIRSR019574-1"/>
    </source>
</evidence>
<dbReference type="AlphaFoldDB" id="S0FPA1"/>
<evidence type="ECO:0000256" key="3">
    <source>
        <dbReference type="ARBA" id="ARBA00022729"/>
    </source>
</evidence>
<dbReference type="InterPro" id="IPR001188">
    <property type="entry name" value="Sperm_putr-bd"/>
</dbReference>